<feature type="binding site" evidence="7">
    <location>
        <position position="96"/>
    </location>
    <ligand>
        <name>a divalent metal cation</name>
        <dbReference type="ChEBI" id="CHEBI:60240"/>
    </ligand>
</feature>
<evidence type="ECO:0000256" key="4">
    <source>
        <dbReference type="ARBA" id="ARBA00022723"/>
    </source>
</evidence>
<comment type="catalytic activity">
    <reaction evidence="1 7">
        <text>a ribonucleoside 5'-phosphate + H2O = a ribonucleoside + phosphate</text>
        <dbReference type="Rhea" id="RHEA:12484"/>
        <dbReference type="ChEBI" id="CHEBI:15377"/>
        <dbReference type="ChEBI" id="CHEBI:18254"/>
        <dbReference type="ChEBI" id="CHEBI:43474"/>
        <dbReference type="ChEBI" id="CHEBI:58043"/>
        <dbReference type="EC" id="3.1.3.5"/>
    </reaction>
</comment>
<dbReference type="PATRIC" id="fig|442562.3.peg.847"/>
<dbReference type="PANTHER" id="PTHR30457:SF12">
    <property type="entry name" value="5'_3'-NUCLEOTIDASE SURE"/>
    <property type="match status" value="1"/>
</dbReference>
<name>A0A017HT58_9RHOB</name>
<gene>
    <name evidence="7" type="primary">surE</name>
    <name evidence="9" type="ORF">Rumeso_00853</name>
</gene>
<dbReference type="SUPFAM" id="SSF64167">
    <property type="entry name" value="SurE-like"/>
    <property type="match status" value="1"/>
</dbReference>
<dbReference type="InterPro" id="IPR036523">
    <property type="entry name" value="SurE-like_sf"/>
</dbReference>
<dbReference type="GO" id="GO:0004309">
    <property type="term" value="F:exopolyphosphatase activity"/>
    <property type="evidence" value="ECO:0007669"/>
    <property type="project" value="TreeGrafter"/>
</dbReference>
<dbReference type="GO" id="GO:0046872">
    <property type="term" value="F:metal ion binding"/>
    <property type="evidence" value="ECO:0007669"/>
    <property type="project" value="UniProtKB-UniRule"/>
</dbReference>
<accession>A0A017HT58</accession>
<evidence type="ECO:0000259" key="8">
    <source>
        <dbReference type="Pfam" id="PF01975"/>
    </source>
</evidence>
<evidence type="ECO:0000313" key="9">
    <source>
        <dbReference type="EMBL" id="EYD77687.1"/>
    </source>
</evidence>
<dbReference type="NCBIfam" id="NF010541">
    <property type="entry name" value="PRK13931.1"/>
    <property type="match status" value="1"/>
</dbReference>
<keyword evidence="5 7" id="KW-0547">Nucleotide-binding</keyword>
<dbReference type="OrthoDB" id="9780815at2"/>
<dbReference type="NCBIfam" id="NF001490">
    <property type="entry name" value="PRK00346.1-4"/>
    <property type="match status" value="1"/>
</dbReference>
<comment type="subcellular location">
    <subcellularLocation>
        <location evidence="7">Cytoplasm</location>
    </subcellularLocation>
</comment>
<dbReference type="NCBIfam" id="TIGR00087">
    <property type="entry name" value="surE"/>
    <property type="match status" value="1"/>
</dbReference>
<proteinExistence type="inferred from homology"/>
<comment type="cofactor">
    <cofactor evidence="7">
        <name>a divalent metal cation</name>
        <dbReference type="ChEBI" id="CHEBI:60240"/>
    </cofactor>
    <text evidence="7">Binds 1 divalent metal cation per subunit.</text>
</comment>
<evidence type="ECO:0000256" key="2">
    <source>
        <dbReference type="ARBA" id="ARBA00011062"/>
    </source>
</evidence>
<protein>
    <recommendedName>
        <fullName evidence="7">5'-nucleotidase SurE</fullName>
        <ecNumber evidence="7">3.1.3.5</ecNumber>
    </recommendedName>
    <alternativeName>
        <fullName evidence="7">Nucleoside 5'-monophosphate phosphohydrolase</fullName>
    </alternativeName>
</protein>
<dbReference type="GO" id="GO:0008254">
    <property type="term" value="F:3'-nucleotidase activity"/>
    <property type="evidence" value="ECO:0007669"/>
    <property type="project" value="TreeGrafter"/>
</dbReference>
<feature type="binding site" evidence="7">
    <location>
        <position position="8"/>
    </location>
    <ligand>
        <name>a divalent metal cation</name>
        <dbReference type="ChEBI" id="CHEBI:60240"/>
    </ligand>
</feature>
<dbReference type="STRING" id="442562.Rumeso_00853"/>
<keyword evidence="6 7" id="KW-0378">Hydrolase</keyword>
<sequence length="263" mass="27796">MRILITNDDGINAPGLEILHAIATEIAGDEGEVWTVAPAFEQSGVAHCISYTHPTMIVKLADRRFAAEGSPADCVLAGIHDVLVDARPDLVLSGVNRGNNAGENAMYSGTLGGAMEAALQGLPAIALSQFMGPRTAELPDPFDAAAQHGARVVRLLLERGIWDDGPYRLFYNVNFPPVAGPEVTGLAATRQGFRSFTQHGVEPTVAPSGRRFLWVKGGRQDIRTGPGTDVEANLDGLISIQPCRADLTAHDALDALARALADG</sequence>
<comment type="caution">
    <text evidence="9">The sequence shown here is derived from an EMBL/GenBank/DDBJ whole genome shotgun (WGS) entry which is preliminary data.</text>
</comment>
<evidence type="ECO:0000256" key="7">
    <source>
        <dbReference type="HAMAP-Rule" id="MF_00060"/>
    </source>
</evidence>
<dbReference type="InterPro" id="IPR002828">
    <property type="entry name" value="SurE-like_Pase/nucleotidase"/>
</dbReference>
<dbReference type="Gene3D" id="3.40.1210.10">
    <property type="entry name" value="Survival protein SurE-like phosphatase/nucleotidase"/>
    <property type="match status" value="1"/>
</dbReference>
<keyword evidence="4 7" id="KW-0479">Metal-binding</keyword>
<feature type="binding site" evidence="7">
    <location>
        <position position="9"/>
    </location>
    <ligand>
        <name>a divalent metal cation</name>
        <dbReference type="ChEBI" id="CHEBI:60240"/>
    </ligand>
</feature>
<comment type="function">
    <text evidence="7">Nucleotidase that shows phosphatase activity on nucleoside 5'-monophosphates.</text>
</comment>
<dbReference type="EC" id="3.1.3.5" evidence="7"/>
<dbReference type="PANTHER" id="PTHR30457">
    <property type="entry name" value="5'-NUCLEOTIDASE SURE"/>
    <property type="match status" value="1"/>
</dbReference>
<dbReference type="GO" id="GO:0005737">
    <property type="term" value="C:cytoplasm"/>
    <property type="evidence" value="ECO:0007669"/>
    <property type="project" value="UniProtKB-SubCell"/>
</dbReference>
<dbReference type="AlphaFoldDB" id="A0A017HT58"/>
<evidence type="ECO:0000256" key="1">
    <source>
        <dbReference type="ARBA" id="ARBA00000815"/>
    </source>
</evidence>
<feature type="domain" description="Survival protein SurE-like phosphatase/nucleotidase" evidence="8">
    <location>
        <begin position="3"/>
        <end position="196"/>
    </location>
</feature>
<evidence type="ECO:0000256" key="6">
    <source>
        <dbReference type="ARBA" id="ARBA00022801"/>
    </source>
</evidence>
<keyword evidence="10" id="KW-1185">Reference proteome</keyword>
<feature type="binding site" evidence="7">
    <location>
        <position position="43"/>
    </location>
    <ligand>
        <name>a divalent metal cation</name>
        <dbReference type="ChEBI" id="CHEBI:60240"/>
    </ligand>
</feature>
<dbReference type="GO" id="GO:0008253">
    <property type="term" value="F:5'-nucleotidase activity"/>
    <property type="evidence" value="ECO:0007669"/>
    <property type="project" value="UniProtKB-UniRule"/>
</dbReference>
<dbReference type="Proteomes" id="UP000019666">
    <property type="component" value="Unassembled WGS sequence"/>
</dbReference>
<dbReference type="RefSeq" id="WP_037281747.1">
    <property type="nucleotide sequence ID" value="NZ_KK088593.1"/>
</dbReference>
<dbReference type="Pfam" id="PF01975">
    <property type="entry name" value="SurE"/>
    <property type="match status" value="1"/>
</dbReference>
<evidence type="ECO:0000256" key="3">
    <source>
        <dbReference type="ARBA" id="ARBA00022490"/>
    </source>
</evidence>
<dbReference type="EMBL" id="AOSK01000024">
    <property type="protein sequence ID" value="EYD77687.1"/>
    <property type="molecule type" value="Genomic_DNA"/>
</dbReference>
<organism evidence="9 10">
    <name type="scientific">Rubellimicrobium mesophilum DSM 19309</name>
    <dbReference type="NCBI Taxonomy" id="442562"/>
    <lineage>
        <taxon>Bacteria</taxon>
        <taxon>Pseudomonadati</taxon>
        <taxon>Pseudomonadota</taxon>
        <taxon>Alphaproteobacteria</taxon>
        <taxon>Rhodobacterales</taxon>
        <taxon>Roseobacteraceae</taxon>
        <taxon>Rubellimicrobium</taxon>
    </lineage>
</organism>
<keyword evidence="3 7" id="KW-0963">Cytoplasm</keyword>
<comment type="similarity">
    <text evidence="2 7">Belongs to the SurE nucleotidase family.</text>
</comment>
<evidence type="ECO:0000313" key="10">
    <source>
        <dbReference type="Proteomes" id="UP000019666"/>
    </source>
</evidence>
<dbReference type="GO" id="GO:0000166">
    <property type="term" value="F:nucleotide binding"/>
    <property type="evidence" value="ECO:0007669"/>
    <property type="project" value="UniProtKB-KW"/>
</dbReference>
<dbReference type="HOGENOM" id="CLU_045192_1_2_5"/>
<dbReference type="InterPro" id="IPR030048">
    <property type="entry name" value="SurE"/>
</dbReference>
<evidence type="ECO:0000256" key="5">
    <source>
        <dbReference type="ARBA" id="ARBA00022741"/>
    </source>
</evidence>
<dbReference type="HAMAP" id="MF_00060">
    <property type="entry name" value="SurE"/>
    <property type="match status" value="1"/>
</dbReference>
<reference evidence="9 10" key="1">
    <citation type="submission" date="2013-02" db="EMBL/GenBank/DDBJ databases">
        <authorList>
            <person name="Fiebig A."/>
            <person name="Goeker M."/>
            <person name="Klenk H.-P.P."/>
        </authorList>
    </citation>
    <scope>NUCLEOTIDE SEQUENCE [LARGE SCALE GENOMIC DNA]</scope>
    <source>
        <strain evidence="9 10">DSM 19309</strain>
    </source>
</reference>